<feature type="compositionally biased region" description="Basic residues" evidence="1">
    <location>
        <begin position="192"/>
        <end position="202"/>
    </location>
</feature>
<name>A0A396HVR5_MEDTR</name>
<feature type="compositionally biased region" description="Basic and acidic residues" evidence="1">
    <location>
        <begin position="52"/>
        <end position="65"/>
    </location>
</feature>
<protein>
    <submittedName>
        <fullName evidence="2">Uncharacterized protein</fullName>
    </submittedName>
</protein>
<evidence type="ECO:0000256" key="1">
    <source>
        <dbReference type="SAM" id="MobiDB-lite"/>
    </source>
</evidence>
<dbReference type="Gramene" id="rna32939">
    <property type="protein sequence ID" value="RHN57399.1"/>
    <property type="gene ID" value="gene32939"/>
</dbReference>
<organism evidence="2 3">
    <name type="scientific">Medicago truncatula</name>
    <name type="common">Barrel medic</name>
    <name type="synonym">Medicago tribuloides</name>
    <dbReference type="NCBI Taxonomy" id="3880"/>
    <lineage>
        <taxon>Eukaryota</taxon>
        <taxon>Viridiplantae</taxon>
        <taxon>Streptophyta</taxon>
        <taxon>Embryophyta</taxon>
        <taxon>Tracheophyta</taxon>
        <taxon>Spermatophyta</taxon>
        <taxon>Magnoliopsida</taxon>
        <taxon>eudicotyledons</taxon>
        <taxon>Gunneridae</taxon>
        <taxon>Pentapetalae</taxon>
        <taxon>rosids</taxon>
        <taxon>fabids</taxon>
        <taxon>Fabales</taxon>
        <taxon>Fabaceae</taxon>
        <taxon>Papilionoideae</taxon>
        <taxon>50 kb inversion clade</taxon>
        <taxon>NPAAA clade</taxon>
        <taxon>Hologalegina</taxon>
        <taxon>IRL clade</taxon>
        <taxon>Trifolieae</taxon>
        <taxon>Medicago</taxon>
    </lineage>
</organism>
<feature type="region of interest" description="Disordered" evidence="1">
    <location>
        <begin position="190"/>
        <end position="210"/>
    </location>
</feature>
<feature type="region of interest" description="Disordered" evidence="1">
    <location>
        <begin position="1"/>
        <end position="69"/>
    </location>
</feature>
<evidence type="ECO:0000313" key="3">
    <source>
        <dbReference type="Proteomes" id="UP000265566"/>
    </source>
</evidence>
<sequence>MSAVEENASDNKLSENNYDWQDNIDDETKQSKGKANIQGGQVIVPDTNGSISKEKAPVDLSKSEDGSDEDIFSEVERILKGSPESSPKATCSTSDDVAVREALHNLECLLEKSLESILCDVELQKQLRTSLECIKQATHEKVSPNVVKLVQKMASSIHNLFDDFVMTKNAVEDHINALQKREKLVQLIRDGKKQKKSMKKEKSRFEDEDKRLAEEGEKLDEKIRILVEQKKSNELKRTKLKEKMERCEGEKNKVEDEAKNMLAESKELMSSIKNSKSSYDTALSRQNKLEDKWEGFRIAFAANLINNSNFVFE</sequence>
<feature type="compositionally biased region" description="Polar residues" evidence="1">
    <location>
        <begin position="10"/>
        <end position="20"/>
    </location>
</feature>
<comment type="caution">
    <text evidence="2">The sequence shown here is derived from an EMBL/GenBank/DDBJ whole genome shotgun (WGS) entry which is preliminary data.</text>
</comment>
<accession>A0A396HVR5</accession>
<evidence type="ECO:0000313" key="2">
    <source>
        <dbReference type="EMBL" id="RHN57399.1"/>
    </source>
</evidence>
<proteinExistence type="predicted"/>
<dbReference type="EMBL" id="PSQE01000005">
    <property type="protein sequence ID" value="RHN57399.1"/>
    <property type="molecule type" value="Genomic_DNA"/>
</dbReference>
<dbReference type="Proteomes" id="UP000265566">
    <property type="component" value="Chromosome 5"/>
</dbReference>
<reference evidence="3" key="1">
    <citation type="journal article" date="2018" name="Nat. Plants">
        <title>Whole-genome landscape of Medicago truncatula symbiotic genes.</title>
        <authorList>
            <person name="Pecrix Y."/>
            <person name="Staton S.E."/>
            <person name="Sallet E."/>
            <person name="Lelandais-Briere C."/>
            <person name="Moreau S."/>
            <person name="Carrere S."/>
            <person name="Blein T."/>
            <person name="Jardinaud M.F."/>
            <person name="Latrasse D."/>
            <person name="Zouine M."/>
            <person name="Zahm M."/>
            <person name="Kreplak J."/>
            <person name="Mayjonade B."/>
            <person name="Satge C."/>
            <person name="Perez M."/>
            <person name="Cauet S."/>
            <person name="Marande W."/>
            <person name="Chantry-Darmon C."/>
            <person name="Lopez-Roques C."/>
            <person name="Bouchez O."/>
            <person name="Berard A."/>
            <person name="Debelle F."/>
            <person name="Munos S."/>
            <person name="Bendahmane A."/>
            <person name="Berges H."/>
            <person name="Niebel A."/>
            <person name="Buitink J."/>
            <person name="Frugier F."/>
            <person name="Benhamed M."/>
            <person name="Crespi M."/>
            <person name="Gouzy J."/>
            <person name="Gamas P."/>
        </authorList>
    </citation>
    <scope>NUCLEOTIDE SEQUENCE [LARGE SCALE GENOMIC DNA]</scope>
    <source>
        <strain evidence="3">cv. Jemalong A17</strain>
    </source>
</reference>
<dbReference type="AlphaFoldDB" id="A0A396HVR5"/>
<gene>
    <name evidence="2" type="ORF">MtrunA17_Chr5g0439961</name>
</gene>